<dbReference type="OrthoDB" id="286727at2"/>
<gene>
    <name evidence="2" type="ORF">DSM3645_04825</name>
</gene>
<protein>
    <recommendedName>
        <fullName evidence="4">Carboxypeptidase regulatory-like domain-containing protein</fullName>
    </recommendedName>
</protein>
<dbReference type="HOGENOM" id="CLU_113730_5_0_0"/>
<reference evidence="2 3" key="1">
    <citation type="submission" date="2006-02" db="EMBL/GenBank/DDBJ databases">
        <authorList>
            <person name="Amann R."/>
            <person name="Ferriera S."/>
            <person name="Johnson J."/>
            <person name="Kravitz S."/>
            <person name="Halpern A."/>
            <person name="Remington K."/>
            <person name="Beeson K."/>
            <person name="Tran B."/>
            <person name="Rogers Y.-H."/>
            <person name="Friedman R."/>
            <person name="Venter J.C."/>
        </authorList>
    </citation>
    <scope>NUCLEOTIDE SEQUENCE [LARGE SCALE GENOMIC DNA]</scope>
    <source>
        <strain evidence="2 3">DSM 3645</strain>
    </source>
</reference>
<dbReference type="STRING" id="314230.DSM3645_04825"/>
<evidence type="ECO:0000313" key="2">
    <source>
        <dbReference type="EMBL" id="EAQ77344.1"/>
    </source>
</evidence>
<dbReference type="Proteomes" id="UP000004358">
    <property type="component" value="Unassembled WGS sequence"/>
</dbReference>
<comment type="caution">
    <text evidence="2">The sequence shown here is derived from an EMBL/GenBank/DDBJ whole genome shotgun (WGS) entry which is preliminary data.</text>
</comment>
<evidence type="ECO:0008006" key="4">
    <source>
        <dbReference type="Google" id="ProtNLM"/>
    </source>
</evidence>
<dbReference type="AlphaFoldDB" id="A4A1N9"/>
<keyword evidence="1" id="KW-0732">Signal</keyword>
<feature type="chain" id="PRO_5002665328" description="Carboxypeptidase regulatory-like domain-containing protein" evidence="1">
    <location>
        <begin position="25"/>
        <end position="148"/>
    </location>
</feature>
<sequence length="148" mass="15367">MITTCQQFLISHARASGVFALVLAAVTVGCSQPPGPETGYVTGVVTLDGKPIDKAVVTFEPANARPSVGFTDANGRYELIFTASRNGAVLGEHQVRITSAADAGGGEGGQPLVAARKETIPTKYNAKTELTAQVDSGSNTIDFDLKTK</sequence>
<dbReference type="RefSeq" id="WP_002654559.1">
    <property type="nucleotide sequence ID" value="NZ_CH672377.1"/>
</dbReference>
<organism evidence="2 3">
    <name type="scientific">Blastopirellula marina DSM 3645</name>
    <dbReference type="NCBI Taxonomy" id="314230"/>
    <lineage>
        <taxon>Bacteria</taxon>
        <taxon>Pseudomonadati</taxon>
        <taxon>Planctomycetota</taxon>
        <taxon>Planctomycetia</taxon>
        <taxon>Pirellulales</taxon>
        <taxon>Pirellulaceae</taxon>
        <taxon>Blastopirellula</taxon>
    </lineage>
</organism>
<evidence type="ECO:0000256" key="1">
    <source>
        <dbReference type="SAM" id="SignalP"/>
    </source>
</evidence>
<evidence type="ECO:0000313" key="3">
    <source>
        <dbReference type="Proteomes" id="UP000004358"/>
    </source>
</evidence>
<accession>A4A1N9</accession>
<feature type="signal peptide" evidence="1">
    <location>
        <begin position="1"/>
        <end position="24"/>
    </location>
</feature>
<proteinExistence type="predicted"/>
<name>A4A1N9_9BACT</name>
<dbReference type="EMBL" id="AANZ01000036">
    <property type="protein sequence ID" value="EAQ77344.1"/>
    <property type="molecule type" value="Genomic_DNA"/>
</dbReference>